<dbReference type="Proteomes" id="UP000193218">
    <property type="component" value="Unassembled WGS sequence"/>
</dbReference>
<comment type="caution">
    <text evidence="1">The sequence shown here is derived from an EMBL/GenBank/DDBJ whole genome shotgun (WGS) entry which is preliminary data.</text>
</comment>
<dbReference type="RefSeq" id="XP_021868268.1">
    <property type="nucleotide sequence ID" value="XM_022017060.1"/>
</dbReference>
<sequence length="162" mass="17889">MLLMLSFSALGRRRHRLSSSSYVWPPFCRCIQNDAFLSSSGNPLTDSSHILRLCVANAITSWRLSSCDPPWGNSLSCRNSPLDSALAKTLKRRLTLSSEYSRVLTRLPMARTSAFDGTVDVSLLSWAQRSFNIRFSPSGSEVTVALLNQPCAKVDSLSDSRS</sequence>
<dbReference type="InParanoid" id="A0A1Y1U7H4"/>
<organism evidence="1 2">
    <name type="scientific">Kockovaella imperatae</name>
    <dbReference type="NCBI Taxonomy" id="4999"/>
    <lineage>
        <taxon>Eukaryota</taxon>
        <taxon>Fungi</taxon>
        <taxon>Dikarya</taxon>
        <taxon>Basidiomycota</taxon>
        <taxon>Agaricomycotina</taxon>
        <taxon>Tremellomycetes</taxon>
        <taxon>Tremellales</taxon>
        <taxon>Cuniculitremaceae</taxon>
        <taxon>Kockovaella</taxon>
    </lineage>
</organism>
<evidence type="ECO:0000313" key="1">
    <source>
        <dbReference type="EMBL" id="ORX33980.1"/>
    </source>
</evidence>
<gene>
    <name evidence="1" type="ORF">BD324DRAFT_637873</name>
</gene>
<protein>
    <submittedName>
        <fullName evidence="1">Uncharacterized protein</fullName>
    </submittedName>
</protein>
<keyword evidence="2" id="KW-1185">Reference proteome</keyword>
<dbReference type="GeneID" id="33558869"/>
<evidence type="ECO:0000313" key="2">
    <source>
        <dbReference type="Proteomes" id="UP000193218"/>
    </source>
</evidence>
<proteinExistence type="predicted"/>
<name>A0A1Y1U7H4_9TREE</name>
<reference evidence="1 2" key="1">
    <citation type="submission" date="2017-03" db="EMBL/GenBank/DDBJ databases">
        <title>Widespread Adenine N6-methylation of Active Genes in Fungi.</title>
        <authorList>
            <consortium name="DOE Joint Genome Institute"/>
            <person name="Mondo S.J."/>
            <person name="Dannebaum R.O."/>
            <person name="Kuo R.C."/>
            <person name="Louie K.B."/>
            <person name="Bewick A.J."/>
            <person name="Labutti K."/>
            <person name="Haridas S."/>
            <person name="Kuo A."/>
            <person name="Salamov A."/>
            <person name="Ahrendt S.R."/>
            <person name="Lau R."/>
            <person name="Bowen B.P."/>
            <person name="Lipzen A."/>
            <person name="Sullivan W."/>
            <person name="Andreopoulos W.B."/>
            <person name="Clum A."/>
            <person name="Lindquist E."/>
            <person name="Daum C."/>
            <person name="Northen T.R."/>
            <person name="Ramamoorthy G."/>
            <person name="Schmitz R.J."/>
            <person name="Gryganskyi A."/>
            <person name="Culley D."/>
            <person name="Magnuson J."/>
            <person name="James T.Y."/>
            <person name="O'Malley M.A."/>
            <person name="Stajich J.E."/>
            <person name="Spatafora J.W."/>
            <person name="Visel A."/>
            <person name="Grigoriev I.V."/>
        </authorList>
    </citation>
    <scope>NUCLEOTIDE SEQUENCE [LARGE SCALE GENOMIC DNA]</scope>
    <source>
        <strain evidence="1 2">NRRL Y-17943</strain>
    </source>
</reference>
<dbReference type="EMBL" id="NBSH01000016">
    <property type="protein sequence ID" value="ORX33980.1"/>
    <property type="molecule type" value="Genomic_DNA"/>
</dbReference>
<dbReference type="AlphaFoldDB" id="A0A1Y1U7H4"/>
<accession>A0A1Y1U7H4</accession>